<sequence length="120" mass="13901">MNTTQWSEPWDGDSQWILAPVSRRRLETTRPFDPIMPPMTDAWQTTRKAVSSGSTWITWRRCNRRFGFDAEVVVPRRLFMAAKGGLFCSLKECFLFSTQVTVKREQQTLSPVFLKGKSPK</sequence>
<accession>A0ABQ7AB41</accession>
<dbReference type="EMBL" id="QGKV02002055">
    <property type="protein sequence ID" value="KAF3494884.1"/>
    <property type="molecule type" value="Genomic_DNA"/>
</dbReference>
<reference evidence="1 2" key="1">
    <citation type="journal article" date="2020" name="BMC Genomics">
        <title>Intraspecific diversification of the crop wild relative Brassica cretica Lam. using demographic model selection.</title>
        <authorList>
            <person name="Kioukis A."/>
            <person name="Michalopoulou V.A."/>
            <person name="Briers L."/>
            <person name="Pirintsos S."/>
            <person name="Studholme D.J."/>
            <person name="Pavlidis P."/>
            <person name="Sarris P.F."/>
        </authorList>
    </citation>
    <scope>NUCLEOTIDE SEQUENCE [LARGE SCALE GENOMIC DNA]</scope>
    <source>
        <strain evidence="2">cv. PFS-1207/04</strain>
    </source>
</reference>
<dbReference type="Proteomes" id="UP000266723">
    <property type="component" value="Unassembled WGS sequence"/>
</dbReference>
<organism evidence="1 2">
    <name type="scientific">Brassica cretica</name>
    <name type="common">Mustard</name>
    <dbReference type="NCBI Taxonomy" id="69181"/>
    <lineage>
        <taxon>Eukaryota</taxon>
        <taxon>Viridiplantae</taxon>
        <taxon>Streptophyta</taxon>
        <taxon>Embryophyta</taxon>
        <taxon>Tracheophyta</taxon>
        <taxon>Spermatophyta</taxon>
        <taxon>Magnoliopsida</taxon>
        <taxon>eudicotyledons</taxon>
        <taxon>Gunneridae</taxon>
        <taxon>Pentapetalae</taxon>
        <taxon>rosids</taxon>
        <taxon>malvids</taxon>
        <taxon>Brassicales</taxon>
        <taxon>Brassicaceae</taxon>
        <taxon>Brassiceae</taxon>
        <taxon>Brassica</taxon>
    </lineage>
</organism>
<keyword evidence="2" id="KW-1185">Reference proteome</keyword>
<proteinExistence type="predicted"/>
<gene>
    <name evidence="1" type="ORF">DY000_02057196</name>
</gene>
<protein>
    <submittedName>
        <fullName evidence="1">Uncharacterized protein</fullName>
    </submittedName>
</protein>
<comment type="caution">
    <text evidence="1">The sequence shown here is derived from an EMBL/GenBank/DDBJ whole genome shotgun (WGS) entry which is preliminary data.</text>
</comment>
<name>A0ABQ7AB41_BRACR</name>
<evidence type="ECO:0000313" key="1">
    <source>
        <dbReference type="EMBL" id="KAF3494884.1"/>
    </source>
</evidence>
<evidence type="ECO:0000313" key="2">
    <source>
        <dbReference type="Proteomes" id="UP000266723"/>
    </source>
</evidence>